<dbReference type="InterPro" id="IPR027417">
    <property type="entry name" value="P-loop_NTPase"/>
</dbReference>
<dbReference type="Pfam" id="PF13604">
    <property type="entry name" value="AAA_30"/>
    <property type="match status" value="1"/>
</dbReference>
<dbReference type="InterPro" id="IPR014862">
    <property type="entry name" value="TrwC"/>
</dbReference>
<dbReference type="SUPFAM" id="SSF55464">
    <property type="entry name" value="Origin of replication-binding domain, RBD-like"/>
    <property type="match status" value="1"/>
</dbReference>
<dbReference type="InterPro" id="IPR003593">
    <property type="entry name" value="AAA+_ATPase"/>
</dbReference>
<sequence>MSATLRKMYAGYVSYLEDAVSDVMLSKPNSTMTASAYYTQEGNPAGVFIGRGLNMINRVQGQTATREDAQRLLDKLYHPDTDKPLKAGQKLHEANPVSVNKKDQASVTGYDMTFQCPKSVSVLWALADPKLAKQIERIHHEAIQDTISLLEENYTYTRRGKGGVLRERVNGLSAIMYDHYTNRDNEPHLHSHVALSNYVTCEDGTIRALDGTILFNNIVAFSNHHNAILMDKLRKELGVEFHYHNAITGNGMVWDINGMSDDFLKEFTARGAESSKLYNQYVEKYVKENGIEPDKKIRATLKKNAWHNTRKPKPKDPEPIQYQKREWRQQARKAGYDIQQIIQNCLHKNQTPFFTSNVLNSSKISELLSEVTVQDLAHNSGRYDKKFTIQNTDDAINYIAYKAQDHQTSITRGHIWSTVSEMTASIPMIDSKTRDNFNQKIVKQVVDTLIPITTQKYALPESLQNTPIAYADQNVFGADKSAGNELYVTKELWDAEEKFIQISEQTLNDNLAKAQPDEILSMLTQYDKTAKHRLSTDQFNASKELLLSKHRISALVGAAGTGKTTTLKTVFNVLDKTVGSDRILGISPSARGATELEASLEKPCNTIAAIINEAEHHYNEKTIENATKILNNSTSNSNTRAKAKSDLAVALANRERLKIPQNGVIIIDEASMANTIDMSKLAKLCEQYNSRMIMVGDPHQLDSVGVGQGSFNHVVDANKAVAKLEKVWRFYDEHEAKVSVDFAKGKMNKTRSYYTAIKEYRSMKRIHGGTLEDVRFKAYNATLQDIQNGIDSVLIVATNDTLSDLNKLFSDERQKQGLVEKDPLKRLVFNDGNTYGKGDIICTRTVDRKKVASDGTFVKNGDLWQIQNIDTQKNSMLLRNQQTRATITLPNEWVTQNAEGGYACTVHRSQGITVTNARVVIAEDSNLTRNLAYVAATRGRASNEFYVEVQDPQEITSGHEQQSTSALQWRNYLEKKLQEQGKHLWKSSKVKPEDASMFYTYEDLIPSMDDLAEAALQKICDNNTRGVLAHTQKQVSAKKAYSISTLLAEKTAIIDYATSNVLNKIVENKHGKEYLQKLTASEDYSKLVKTFTKAYTVDSERALNILETYPQNFKNNSNNVINDSEIVSNLNNKLADLAVVNALEQDSSSKSINSVVDALTDKELREGIRNVLEQNSQMIQNQVKAIIEDTNSSAWINNIITQQQRSDISKITPQQQQLIQDTITYRAQYNIKDNYSPLGKLETHNMSKTQLQDAQTLQSKILLEQEHFKLPQTLKPQPRVTASTFKRFEKVNANSVQTLKKHSDYAIILCQKLEEAQQINKTLIKNKQPYVAVCVNDTIKQHNRIMNNALKNIQNYYSLSKPRQIYVWQGNSASKNFTQIVEHELSDAQKYAAKTIRNINVKNVDDTNIRKYSKNLWEQNIEKAFTPNQKLTANEATELNIKLNKTIIQHMPVEQRFEAQKQIVEHLKKACPEVSYENYGIRVKHSELQYDLQQNNKRFNSIQQAAPSISI</sequence>
<keyword evidence="3" id="KW-1185">Reference proteome</keyword>
<protein>
    <recommendedName>
        <fullName evidence="1">AAA+ ATPase domain-containing protein</fullName>
    </recommendedName>
</protein>
<dbReference type="EMBL" id="CP019058">
    <property type="protein sequence ID" value="APW18120.1"/>
    <property type="molecule type" value="Genomic_DNA"/>
</dbReference>
<dbReference type="NCBIfam" id="NF041492">
    <property type="entry name" value="MobF"/>
    <property type="match status" value="1"/>
</dbReference>
<dbReference type="Pfam" id="PF08751">
    <property type="entry name" value="TrwC"/>
    <property type="match status" value="1"/>
</dbReference>
<feature type="domain" description="AAA+ ATPase" evidence="1">
    <location>
        <begin position="549"/>
        <end position="820"/>
    </location>
</feature>
<name>A0ABM6GHF7_9BIFI</name>
<evidence type="ECO:0000313" key="2">
    <source>
        <dbReference type="EMBL" id="APW18120.1"/>
    </source>
</evidence>
<dbReference type="Gene3D" id="3.40.50.300">
    <property type="entry name" value="P-loop containing nucleotide triphosphate hydrolases"/>
    <property type="match status" value="2"/>
</dbReference>
<reference evidence="3" key="1">
    <citation type="submission" date="2017-01" db="EMBL/GenBank/DDBJ databases">
        <title>Gardnerella vaginalis bacteremia associated with severe acute encephalopathy in a young female patient: Case Report and characterization of the isolate.</title>
        <authorList>
            <person name="Tankovic J."/>
            <person name="Timinskas A."/>
            <person name="Zilnyte M."/>
            <person name="Janulaitiene M."/>
            <person name="Zvirbliene A."/>
            <person name="Pleckaityte M."/>
        </authorList>
    </citation>
    <scope>NUCLEOTIDE SEQUENCE [LARGE SCALE GENOMIC DNA]</scope>
    <source>
        <strain evidence="3">GV37</strain>
    </source>
</reference>
<dbReference type="SUPFAM" id="SSF52540">
    <property type="entry name" value="P-loop containing nucleoside triphosphate hydrolases"/>
    <property type="match status" value="1"/>
</dbReference>
<dbReference type="Proteomes" id="UP000186260">
    <property type="component" value="Chromosome"/>
</dbReference>
<evidence type="ECO:0000259" key="1">
    <source>
        <dbReference type="SMART" id="SM00382"/>
    </source>
</evidence>
<proteinExistence type="predicted"/>
<dbReference type="RefSeq" id="WP_076002534.1">
    <property type="nucleotide sequence ID" value="NZ_CP019058.1"/>
</dbReference>
<gene>
    <name evidence="2" type="ORF">BVL65_00400</name>
</gene>
<dbReference type="SMART" id="SM00382">
    <property type="entry name" value="AAA"/>
    <property type="match status" value="1"/>
</dbReference>
<organism evidence="2 3">
    <name type="scientific">Gardnerella swidsinskii</name>
    <dbReference type="NCBI Taxonomy" id="2792979"/>
    <lineage>
        <taxon>Bacteria</taxon>
        <taxon>Bacillati</taxon>
        <taxon>Actinomycetota</taxon>
        <taxon>Actinomycetes</taxon>
        <taxon>Bifidobacteriales</taxon>
        <taxon>Bifidobacteriaceae</taxon>
        <taxon>Gardnerella</taxon>
    </lineage>
</organism>
<accession>A0ABM6GHF7</accession>
<dbReference type="CDD" id="cd18809">
    <property type="entry name" value="SF1_C_RecD"/>
    <property type="match status" value="1"/>
</dbReference>
<evidence type="ECO:0000313" key="3">
    <source>
        <dbReference type="Proteomes" id="UP000186260"/>
    </source>
</evidence>